<evidence type="ECO:0000313" key="4">
    <source>
        <dbReference type="Proteomes" id="UP000007431"/>
    </source>
</evidence>
<dbReference type="PANTHER" id="PTHR38926:SF5">
    <property type="entry name" value="F-BOX AND LEUCINE-RICH REPEAT PROTEIN 6"/>
    <property type="match status" value="1"/>
</dbReference>
<dbReference type="Gene3D" id="3.80.10.10">
    <property type="entry name" value="Ribonuclease Inhibitor"/>
    <property type="match status" value="1"/>
</dbReference>
<reference evidence="3 4" key="1">
    <citation type="journal article" date="2010" name="Nat. Biotechnol.">
        <title>Genome sequence of the model mushroom Schizophyllum commune.</title>
        <authorList>
            <person name="Ohm R.A."/>
            <person name="de Jong J.F."/>
            <person name="Lugones L.G."/>
            <person name="Aerts A."/>
            <person name="Kothe E."/>
            <person name="Stajich J.E."/>
            <person name="de Vries R.P."/>
            <person name="Record E."/>
            <person name="Levasseur A."/>
            <person name="Baker S.E."/>
            <person name="Bartholomew K.A."/>
            <person name="Coutinho P.M."/>
            <person name="Erdmann S."/>
            <person name="Fowler T.J."/>
            <person name="Gathman A.C."/>
            <person name="Lombard V."/>
            <person name="Henrissat B."/>
            <person name="Knabe N."/>
            <person name="Kuees U."/>
            <person name="Lilly W.W."/>
            <person name="Lindquist E."/>
            <person name="Lucas S."/>
            <person name="Magnuson J.K."/>
            <person name="Piumi F."/>
            <person name="Raudaskoski M."/>
            <person name="Salamov A."/>
            <person name="Schmutz J."/>
            <person name="Schwarze F.W.M.R."/>
            <person name="vanKuyk P.A."/>
            <person name="Horton J.S."/>
            <person name="Grigoriev I.V."/>
            <person name="Woesten H.A.B."/>
        </authorList>
    </citation>
    <scope>NUCLEOTIDE SEQUENCE [LARGE SCALE GENOMIC DNA]</scope>
    <source>
        <strain evidence="4">H4-8 / FGSC 9210</strain>
    </source>
</reference>
<feature type="domain" description="F-box" evidence="2">
    <location>
        <begin position="91"/>
        <end position="146"/>
    </location>
</feature>
<dbReference type="InterPro" id="IPR036047">
    <property type="entry name" value="F-box-like_dom_sf"/>
</dbReference>
<organism evidence="4">
    <name type="scientific">Schizophyllum commune (strain H4-8 / FGSC 9210)</name>
    <name type="common">Split gill fungus</name>
    <dbReference type="NCBI Taxonomy" id="578458"/>
    <lineage>
        <taxon>Eukaryota</taxon>
        <taxon>Fungi</taxon>
        <taxon>Dikarya</taxon>
        <taxon>Basidiomycota</taxon>
        <taxon>Agaricomycotina</taxon>
        <taxon>Agaricomycetes</taxon>
        <taxon>Agaricomycetidae</taxon>
        <taxon>Agaricales</taxon>
        <taxon>Schizophyllaceae</taxon>
        <taxon>Schizophyllum</taxon>
    </lineage>
</organism>
<name>D8QJE4_SCHCM</name>
<dbReference type="OrthoDB" id="2894079at2759"/>
<dbReference type="PANTHER" id="PTHR38926">
    <property type="entry name" value="F-BOX DOMAIN CONTAINING PROTEIN, EXPRESSED"/>
    <property type="match status" value="1"/>
</dbReference>
<dbReference type="GeneID" id="9593317"/>
<dbReference type="Gene3D" id="1.20.1280.50">
    <property type="match status" value="1"/>
</dbReference>
<evidence type="ECO:0000259" key="2">
    <source>
        <dbReference type="PROSITE" id="PS50181"/>
    </source>
</evidence>
<dbReference type="AlphaFoldDB" id="D8QJE4"/>
<evidence type="ECO:0000256" key="1">
    <source>
        <dbReference type="SAM" id="Coils"/>
    </source>
</evidence>
<evidence type="ECO:0000313" key="3">
    <source>
        <dbReference type="EMBL" id="EFI92075.1"/>
    </source>
</evidence>
<dbReference type="InterPro" id="IPR001810">
    <property type="entry name" value="F-box_dom"/>
</dbReference>
<dbReference type="EMBL" id="GL377314">
    <property type="protein sequence ID" value="EFI92075.1"/>
    <property type="molecule type" value="Genomic_DNA"/>
</dbReference>
<keyword evidence="1" id="KW-0175">Coiled coil</keyword>
<dbReference type="RefSeq" id="XP_003026978.1">
    <property type="nucleotide sequence ID" value="XM_003026932.1"/>
</dbReference>
<feature type="coiled-coil region" evidence="1">
    <location>
        <begin position="42"/>
        <end position="76"/>
    </location>
</feature>
<gene>
    <name evidence="3" type="ORF">SCHCODRAFT_238264</name>
</gene>
<dbReference type="KEGG" id="scm:SCHCO_02672590"/>
<dbReference type="SUPFAM" id="SSF81383">
    <property type="entry name" value="F-box domain"/>
    <property type="match status" value="1"/>
</dbReference>
<dbReference type="STRING" id="578458.D8QJE4"/>
<dbReference type="SUPFAM" id="SSF52047">
    <property type="entry name" value="RNI-like"/>
    <property type="match status" value="1"/>
</dbReference>
<dbReference type="InterPro" id="IPR032675">
    <property type="entry name" value="LRR_dom_sf"/>
</dbReference>
<dbReference type="Proteomes" id="UP000007431">
    <property type="component" value="Unassembled WGS sequence"/>
</dbReference>
<sequence>MDNSAINLCNSCDATFRIPRLRFSDDDILEHLRAIPGTSIPLSGAAEEILAVEEIVRELQEEIDGVTGLLKCLNRNMVYLHTYLTRVRSTRAPVHRLPSEILNEIFCFVMDGDYSLYDMQSTPSTLSQVCTRWRERINSNAAYRASIALRAPTLSSLDDDPHVGECTGKLKVAILHLEKSVTAPLTLRIGRHADQENVVLLMSQAYRWKDCSIHNEEALDWLSDPENQRELRNLESLKIGLRGEWKLDLGKIATLRRYTGPKMGVVLPWQQLTSLTLTSPVNASQILACLQQCTSLVSLAAEKLRYQDPDEAWVDMEVNHPCLRRLRIRAEGGHSLDEGPLLKCLTVPQLSSIELHGWHYVKQWSWDDEDVAAFGNFLRRNSAHVRSLSLCYIQLEQEETEMLLRSLPELERLEMTDVEAAKGPGELLTRSVVKGLLLDGGGARLVPRLAHISLTSYRALEIEFLSLVAALAAYRSVRQEGSLCSITLSGAVMHCPTEAAKGVLGLLEKLVNLFMHPATAFAYPDAKEKERRRLDTGHHLLPKVSILRELRTQDCSSIRRYNEDVLERLRGLSVDPLPDIDKEVLKNERAERDLQEQVIRTERLLRDLLRQLTATQDYLRRIRSVDSPVHRLPYEILDDIFALVIAESENAYSFHGMHSITTQLAHVCTRWRQRVLSSGALWASISIQRVHLPPPVTPYDKEYMRKLIDAGVQRHLRNSQGAPLRLHVGSFAEPEPIRYLLEAAPRWQEVSAEHEAMFEALNDAKVQGKLDKLRALQLVRIGPAPLRLKLDGLSALRVYNGPHIGVSLPWQQLTSLTLPKVLQTADLIMCLKLCQALTFLSVERQAATLPPNVTIDTVVHHPCLREVQLRTKSTVRPDASLFTYLNAPRLSSVSFGGFHVGQAWRGWDAAHAEALKECLNRSGAHLRSLSFMYVHVEPPVLEDLLDGLPELDFLEIKDTTDAGLVMPGIDAPPPATPLTHSTIKALLPHGPANTLRAPRLAHLALTVVEKQPFGKEIRSALHNVVERRSIRRGGSLLALSLSSTLNLESAVTADEVMAFLPTVEDLVDAYTANRRFPPRVPVKKPSYEKLK</sequence>
<protein>
    <recommendedName>
        <fullName evidence="2">F-box domain-containing protein</fullName>
    </recommendedName>
</protein>
<proteinExistence type="predicted"/>
<dbReference type="HOGENOM" id="CLU_284559_0_0_1"/>
<keyword evidence="4" id="KW-1185">Reference proteome</keyword>
<dbReference type="VEuPathDB" id="FungiDB:SCHCODRAFT_02672590"/>
<accession>D8QJE4</accession>
<dbReference type="InParanoid" id="D8QJE4"/>
<dbReference type="PROSITE" id="PS50181">
    <property type="entry name" value="FBOX"/>
    <property type="match status" value="1"/>
</dbReference>